<dbReference type="SUPFAM" id="SSF49899">
    <property type="entry name" value="Concanavalin A-like lectins/glucanases"/>
    <property type="match status" value="4"/>
</dbReference>
<dbReference type="PANTHER" id="PTHR23282:SF101">
    <property type="entry name" value="MAM DOMAIN-CONTAINING PROTEIN"/>
    <property type="match status" value="1"/>
</dbReference>
<dbReference type="Proteomes" id="UP000007110">
    <property type="component" value="Unassembled WGS sequence"/>
</dbReference>
<name>A0A7M7PE35_STRPU</name>
<dbReference type="PROSITE" id="PS50060">
    <property type="entry name" value="MAM_2"/>
    <property type="match status" value="4"/>
</dbReference>
<feature type="region of interest" description="Disordered" evidence="1">
    <location>
        <begin position="561"/>
        <end position="588"/>
    </location>
</feature>
<evidence type="ECO:0000313" key="3">
    <source>
        <dbReference type="EnsemblMetazoa" id="XP_030849911"/>
    </source>
</evidence>
<dbReference type="KEGG" id="spu:115927778"/>
<dbReference type="Gene3D" id="2.60.120.200">
    <property type="match status" value="4"/>
</dbReference>
<dbReference type="OrthoDB" id="412155at2759"/>
<dbReference type="EnsemblMetazoa" id="XM_030994051">
    <property type="protein sequence ID" value="XP_030849911"/>
    <property type="gene ID" value="LOC115927778"/>
</dbReference>
<proteinExistence type="predicted"/>
<dbReference type="CDD" id="cd06263">
    <property type="entry name" value="MAM"/>
    <property type="match status" value="3"/>
</dbReference>
<dbReference type="PANTHER" id="PTHR23282">
    <property type="entry name" value="APICAL ENDOSOMAL GLYCOPROTEIN PRECURSOR"/>
    <property type="match status" value="1"/>
</dbReference>
<protein>
    <recommendedName>
        <fullName evidence="2">MAM domain-containing protein</fullName>
    </recommendedName>
</protein>
<organism evidence="3 4">
    <name type="scientific">Strongylocentrotus purpuratus</name>
    <name type="common">Purple sea urchin</name>
    <dbReference type="NCBI Taxonomy" id="7668"/>
    <lineage>
        <taxon>Eukaryota</taxon>
        <taxon>Metazoa</taxon>
        <taxon>Echinodermata</taxon>
        <taxon>Eleutherozoa</taxon>
        <taxon>Echinozoa</taxon>
        <taxon>Echinoidea</taxon>
        <taxon>Euechinoidea</taxon>
        <taxon>Echinacea</taxon>
        <taxon>Camarodonta</taxon>
        <taxon>Echinidea</taxon>
        <taxon>Strongylocentrotidae</taxon>
        <taxon>Strongylocentrotus</taxon>
    </lineage>
</organism>
<reference evidence="4" key="1">
    <citation type="submission" date="2015-02" db="EMBL/GenBank/DDBJ databases">
        <title>Genome sequencing for Strongylocentrotus purpuratus.</title>
        <authorList>
            <person name="Murali S."/>
            <person name="Liu Y."/>
            <person name="Vee V."/>
            <person name="English A."/>
            <person name="Wang M."/>
            <person name="Skinner E."/>
            <person name="Han Y."/>
            <person name="Muzny D.M."/>
            <person name="Worley K.C."/>
            <person name="Gibbs R.A."/>
        </authorList>
    </citation>
    <scope>NUCLEOTIDE SEQUENCE</scope>
</reference>
<evidence type="ECO:0000313" key="4">
    <source>
        <dbReference type="Proteomes" id="UP000007110"/>
    </source>
</evidence>
<dbReference type="RefSeq" id="XP_030849911.1">
    <property type="nucleotide sequence ID" value="XM_030994051.1"/>
</dbReference>
<dbReference type="GeneID" id="115927778"/>
<dbReference type="InParanoid" id="A0A7M7PE35"/>
<feature type="domain" description="MAM" evidence="2">
    <location>
        <begin position="208"/>
        <end position="371"/>
    </location>
</feature>
<dbReference type="AlphaFoldDB" id="A0A7M7PE35"/>
<dbReference type="InterPro" id="IPR000998">
    <property type="entry name" value="MAM_dom"/>
</dbReference>
<dbReference type="InterPro" id="IPR051560">
    <property type="entry name" value="MAM_domain-containing"/>
</dbReference>
<evidence type="ECO:0000256" key="1">
    <source>
        <dbReference type="SAM" id="MobiDB-lite"/>
    </source>
</evidence>
<evidence type="ECO:0000259" key="2">
    <source>
        <dbReference type="PROSITE" id="PS50060"/>
    </source>
</evidence>
<feature type="domain" description="MAM" evidence="2">
    <location>
        <begin position="45"/>
        <end position="202"/>
    </location>
</feature>
<dbReference type="SMART" id="SM00137">
    <property type="entry name" value="MAM"/>
    <property type="match status" value="3"/>
</dbReference>
<dbReference type="OMA" id="SWHKAQV"/>
<sequence>MGTPCTVNSKRGLRSSGTVMWSIFLIFHLNLLAHVTKADDSVPDFDCDFDMDLCGWNADLTGAISWTRLSGPTPTPDTGPSSDHTSGSGFYLYTEAGDQDYGAMATLISPSIPALGTDGACVTFWYHMLGSTMGKLFVYNPENNERWTKSGNQGNVWLQANAWLEPSSDATQVFITGMIGGKHYSDIAIDDVMIHNGYVCEESSPGPHDCDFEADLCAWNQDIDNDIDWTRASGPTGTAGTGPAADHTKGDETGYYIYVEPIDEGSYNTARLVSDTILNSDDNGTCMEFWYYMSGTFYETITVYKWIVGPSDQEDVMWQEDQSRGPQWNQVLIHFTDTDYYQVTFEVETSYSSTAEVALDDIVFHDGKCKTPDQCTFENDDCSYIPGSGSDFDWTLVEANSGGSIPPTDVTYNSAEGHMLFADLSSLTSNSLTGIVETGYLDSTDADGRCFQFWYYMGTSGVSVLMVYMETEVGQRTMLWEMDGGTHADEWHVQETNLINPSSRMKVSFEASTTDFNQGGGIAVDEIWFEDSPCSPFGSCDFENSYCTWKNDRQDDELNWQRIRGPTPGEDTGADVDHTYGTAADDES</sequence>
<reference evidence="3" key="2">
    <citation type="submission" date="2021-01" db="UniProtKB">
        <authorList>
            <consortium name="EnsemblMetazoa"/>
        </authorList>
    </citation>
    <scope>IDENTIFICATION</scope>
</reference>
<keyword evidence="4" id="KW-1185">Reference proteome</keyword>
<dbReference type="InterPro" id="IPR013320">
    <property type="entry name" value="ConA-like_dom_sf"/>
</dbReference>
<dbReference type="Pfam" id="PF00629">
    <property type="entry name" value="MAM"/>
    <property type="match status" value="3"/>
</dbReference>
<accession>A0A7M7PE35</accession>
<dbReference type="GO" id="GO:0016020">
    <property type="term" value="C:membrane"/>
    <property type="evidence" value="ECO:0007669"/>
    <property type="project" value="InterPro"/>
</dbReference>
<feature type="domain" description="MAM" evidence="2">
    <location>
        <begin position="373"/>
        <end position="536"/>
    </location>
</feature>
<feature type="domain" description="MAM" evidence="2">
    <location>
        <begin position="538"/>
        <end position="588"/>
    </location>
</feature>